<proteinExistence type="predicted"/>
<feature type="compositionally biased region" description="Basic and acidic residues" evidence="1">
    <location>
        <begin position="376"/>
        <end position="390"/>
    </location>
</feature>
<dbReference type="Proteomes" id="UP000799444">
    <property type="component" value="Unassembled WGS sequence"/>
</dbReference>
<dbReference type="GO" id="GO:0004852">
    <property type="term" value="F:uroporphyrinogen-III synthase activity"/>
    <property type="evidence" value="ECO:0007669"/>
    <property type="project" value="InterPro"/>
</dbReference>
<feature type="compositionally biased region" description="Basic and acidic residues" evidence="1">
    <location>
        <begin position="306"/>
        <end position="317"/>
    </location>
</feature>
<dbReference type="SUPFAM" id="SSF69618">
    <property type="entry name" value="HemD-like"/>
    <property type="match status" value="1"/>
</dbReference>
<reference evidence="3" key="1">
    <citation type="journal article" date="2020" name="Stud. Mycol.">
        <title>101 Dothideomycetes genomes: a test case for predicting lifestyles and emergence of pathogens.</title>
        <authorList>
            <person name="Haridas S."/>
            <person name="Albert R."/>
            <person name="Binder M."/>
            <person name="Bloem J."/>
            <person name="Labutti K."/>
            <person name="Salamov A."/>
            <person name="Andreopoulos B."/>
            <person name="Baker S."/>
            <person name="Barry K."/>
            <person name="Bills G."/>
            <person name="Bluhm B."/>
            <person name="Cannon C."/>
            <person name="Castanera R."/>
            <person name="Culley D."/>
            <person name="Daum C."/>
            <person name="Ezra D."/>
            <person name="Gonzalez J."/>
            <person name="Henrissat B."/>
            <person name="Kuo A."/>
            <person name="Liang C."/>
            <person name="Lipzen A."/>
            <person name="Lutzoni F."/>
            <person name="Magnuson J."/>
            <person name="Mondo S."/>
            <person name="Nolan M."/>
            <person name="Ohm R."/>
            <person name="Pangilinan J."/>
            <person name="Park H.-J."/>
            <person name="Ramirez L."/>
            <person name="Alfaro M."/>
            <person name="Sun H."/>
            <person name="Tritt A."/>
            <person name="Yoshinaga Y."/>
            <person name="Zwiers L.-H."/>
            <person name="Turgeon B."/>
            <person name="Goodwin S."/>
            <person name="Spatafora J."/>
            <person name="Crous P."/>
            <person name="Grigoriev I."/>
        </authorList>
    </citation>
    <scope>NUCLEOTIDE SEQUENCE</scope>
    <source>
        <strain evidence="3">CBS 125425</strain>
    </source>
</reference>
<dbReference type="PANTHER" id="PTHR12390:SF0">
    <property type="entry name" value="UROPORPHYRINOGEN-III SYNTHASE"/>
    <property type="match status" value="1"/>
</dbReference>
<dbReference type="GO" id="GO:0005829">
    <property type="term" value="C:cytosol"/>
    <property type="evidence" value="ECO:0007669"/>
    <property type="project" value="TreeGrafter"/>
</dbReference>
<sequence length="692" mass="76844">MAGDAGDPGDEVPVLLLKTKSAPADGYEDLFLTLHDHHYKPVFVPVLEHRFKQDALDQVRHYITSGTFGNKKYGGLVFTSQRAVEAFARVVKDIQEMGCLDLHSLLPPDMPLYVVGPATARGLRALNLPCPILGEETGNGHVLSQFILEHYNSLHPSAAKPSILFLVGEKRRDIIPKTLQSENLDPERRAVVDELVIYETGEMQSFKTEFSALWHHNHAKVVKRQWAVVFSPTGCRAMLESLQLLDIETGRVKSDMGSRNILIATIGPTTRDYLEQEFGFSPDVSAEHPSPEGLVQAIASYKDGRNAAETTPNKDDGAAGAKRKADKTSSPQMARDRKAPKKQATIEETLGADHQESNDKEMEDSFEHGTTATADDAERAEKSERVKETQQDGNTPDFNDDTNESGAIEESSERGEKVPSNILEKGIIYFLVRNRVGMEEADSVGDLQRTFFVLRPIPSNAKLGDGTIPDSENNRLFALPKKSFPKSHNDRFMAFVEKANTTIQDLKENFFKGVEYETQTAGTRHQQPITPVGEGVYAITRTEDRTTHLAYAVTIPSKLGEVQRDLGLRSQGSFVISAKNPERPGPASARLPQAPGFPKEIIEEFRGLAWSEVKPKYLDYANAQILLIGENSEHALGAIEKDRRHDKAAPKEELDELEHEDELRVKHLSGDDSVFDDLGISKKDYAQVPTTW</sequence>
<dbReference type="Pfam" id="PF02602">
    <property type="entry name" value="HEM4"/>
    <property type="match status" value="1"/>
</dbReference>
<dbReference type="Gene3D" id="3.40.50.10090">
    <property type="match status" value="2"/>
</dbReference>
<evidence type="ECO:0000313" key="3">
    <source>
        <dbReference type="EMBL" id="KAF2739521.1"/>
    </source>
</evidence>
<evidence type="ECO:0000259" key="2">
    <source>
        <dbReference type="Pfam" id="PF02602"/>
    </source>
</evidence>
<gene>
    <name evidence="3" type="ORF">EJ04DRAFT_457526</name>
</gene>
<feature type="region of interest" description="Disordered" evidence="1">
    <location>
        <begin position="306"/>
        <end position="417"/>
    </location>
</feature>
<dbReference type="EMBL" id="ML996104">
    <property type="protein sequence ID" value="KAF2739521.1"/>
    <property type="molecule type" value="Genomic_DNA"/>
</dbReference>
<organism evidence="3 4">
    <name type="scientific">Polyplosphaeria fusca</name>
    <dbReference type="NCBI Taxonomy" id="682080"/>
    <lineage>
        <taxon>Eukaryota</taxon>
        <taxon>Fungi</taxon>
        <taxon>Dikarya</taxon>
        <taxon>Ascomycota</taxon>
        <taxon>Pezizomycotina</taxon>
        <taxon>Dothideomycetes</taxon>
        <taxon>Pleosporomycetidae</taxon>
        <taxon>Pleosporales</taxon>
        <taxon>Tetraplosphaeriaceae</taxon>
        <taxon>Polyplosphaeria</taxon>
    </lineage>
</organism>
<dbReference type="InterPro" id="IPR039793">
    <property type="entry name" value="UROS/Hem4"/>
</dbReference>
<dbReference type="AlphaFoldDB" id="A0A9P4RAN5"/>
<dbReference type="InterPro" id="IPR003754">
    <property type="entry name" value="4pyrrol_synth_uPrphyn_synth"/>
</dbReference>
<dbReference type="CDD" id="cd06578">
    <property type="entry name" value="HemD"/>
    <property type="match status" value="1"/>
</dbReference>
<keyword evidence="4" id="KW-1185">Reference proteome</keyword>
<evidence type="ECO:0000256" key="1">
    <source>
        <dbReference type="SAM" id="MobiDB-lite"/>
    </source>
</evidence>
<feature type="domain" description="Tetrapyrrole biosynthesis uroporphyrinogen III synthase" evidence="2">
    <location>
        <begin position="34"/>
        <end position="296"/>
    </location>
</feature>
<dbReference type="InterPro" id="IPR036108">
    <property type="entry name" value="4pyrrol_syn_uPrphyn_synt_sf"/>
</dbReference>
<dbReference type="OrthoDB" id="1028014at2759"/>
<dbReference type="GO" id="GO:0006780">
    <property type="term" value="P:uroporphyrinogen III biosynthetic process"/>
    <property type="evidence" value="ECO:0007669"/>
    <property type="project" value="InterPro"/>
</dbReference>
<protein>
    <submittedName>
        <fullName evidence="3">Tetrapyrrole biosynthesis, uroporphyrinogen III synthase</fullName>
    </submittedName>
</protein>
<dbReference type="PANTHER" id="PTHR12390">
    <property type="entry name" value="UROPORPHYRINOGEN III SYNTHASE"/>
    <property type="match status" value="1"/>
</dbReference>
<evidence type="ECO:0000313" key="4">
    <source>
        <dbReference type="Proteomes" id="UP000799444"/>
    </source>
</evidence>
<feature type="compositionally biased region" description="Basic and acidic residues" evidence="1">
    <location>
        <begin position="351"/>
        <end position="367"/>
    </location>
</feature>
<name>A0A9P4RAN5_9PLEO</name>
<dbReference type="FunFam" id="3.40.50.10090:FF:000011">
    <property type="entry name" value="Uroporphyrinogen-III synthase (UroS), putative"/>
    <property type="match status" value="1"/>
</dbReference>
<comment type="caution">
    <text evidence="3">The sequence shown here is derived from an EMBL/GenBank/DDBJ whole genome shotgun (WGS) entry which is preliminary data.</text>
</comment>
<accession>A0A9P4RAN5</accession>